<gene>
    <name evidence="14" type="ORF">FHS55_004009</name>
</gene>
<evidence type="ECO:0000256" key="10">
    <source>
        <dbReference type="ARBA" id="ARBA00023136"/>
    </source>
</evidence>
<evidence type="ECO:0000259" key="13">
    <source>
        <dbReference type="PROSITE" id="PS50885"/>
    </source>
</evidence>
<dbReference type="PROSITE" id="PS50109">
    <property type="entry name" value="HIS_KIN"/>
    <property type="match status" value="1"/>
</dbReference>
<dbReference type="EMBL" id="JACICD010000010">
    <property type="protein sequence ID" value="MBB3773374.1"/>
    <property type="molecule type" value="Genomic_DNA"/>
</dbReference>
<keyword evidence="10 11" id="KW-0472">Membrane</keyword>
<dbReference type="SMART" id="SM00388">
    <property type="entry name" value="HisKA"/>
    <property type="match status" value="1"/>
</dbReference>
<keyword evidence="5" id="KW-0808">Transferase</keyword>
<comment type="catalytic activity">
    <reaction evidence="1">
        <text>ATP + protein L-histidine = ADP + protein N-phospho-L-histidine.</text>
        <dbReference type="EC" id="2.7.13.3"/>
    </reaction>
</comment>
<comment type="subcellular location">
    <subcellularLocation>
        <location evidence="2">Membrane</location>
    </subcellularLocation>
</comment>
<dbReference type="InterPro" id="IPR003594">
    <property type="entry name" value="HATPase_dom"/>
</dbReference>
<dbReference type="SUPFAM" id="SSF55874">
    <property type="entry name" value="ATPase domain of HSP90 chaperone/DNA topoisomerase II/histidine kinase"/>
    <property type="match status" value="1"/>
</dbReference>
<keyword evidence="4" id="KW-0597">Phosphoprotein</keyword>
<feature type="domain" description="Histidine kinase" evidence="12">
    <location>
        <begin position="255"/>
        <end position="465"/>
    </location>
</feature>
<dbReference type="Gene3D" id="1.10.287.130">
    <property type="match status" value="1"/>
</dbReference>
<protein>
    <recommendedName>
        <fullName evidence="3">histidine kinase</fullName>
        <ecNumber evidence="3">2.7.13.3</ecNumber>
    </recommendedName>
</protein>
<dbReference type="InterPro" id="IPR036097">
    <property type="entry name" value="HisK_dim/P_sf"/>
</dbReference>
<organism evidence="14 15">
    <name type="scientific">Ancylobacter tetraedralis</name>
    <dbReference type="NCBI Taxonomy" id="217068"/>
    <lineage>
        <taxon>Bacteria</taxon>
        <taxon>Pseudomonadati</taxon>
        <taxon>Pseudomonadota</taxon>
        <taxon>Alphaproteobacteria</taxon>
        <taxon>Hyphomicrobiales</taxon>
        <taxon>Xanthobacteraceae</taxon>
        <taxon>Ancylobacter</taxon>
    </lineage>
</organism>
<evidence type="ECO:0000313" key="14">
    <source>
        <dbReference type="EMBL" id="MBB3773374.1"/>
    </source>
</evidence>
<keyword evidence="9" id="KW-0902">Two-component regulatory system</keyword>
<dbReference type="PROSITE" id="PS50885">
    <property type="entry name" value="HAMP"/>
    <property type="match status" value="1"/>
</dbReference>
<dbReference type="SMART" id="SM00387">
    <property type="entry name" value="HATPase_c"/>
    <property type="match status" value="1"/>
</dbReference>
<keyword evidence="15" id="KW-1185">Reference proteome</keyword>
<dbReference type="PRINTS" id="PR00344">
    <property type="entry name" value="BCTRLSENSOR"/>
</dbReference>
<accession>A0A839ZF28</accession>
<evidence type="ECO:0000256" key="1">
    <source>
        <dbReference type="ARBA" id="ARBA00000085"/>
    </source>
</evidence>
<name>A0A839ZF28_9HYPH</name>
<feature type="transmembrane region" description="Helical" evidence="11">
    <location>
        <begin position="20"/>
        <end position="40"/>
    </location>
</feature>
<evidence type="ECO:0000256" key="3">
    <source>
        <dbReference type="ARBA" id="ARBA00012438"/>
    </source>
</evidence>
<keyword evidence="7 14" id="KW-0418">Kinase</keyword>
<dbReference type="Gene3D" id="3.30.565.10">
    <property type="entry name" value="Histidine kinase-like ATPase, C-terminal domain"/>
    <property type="match status" value="1"/>
</dbReference>
<dbReference type="EC" id="2.7.13.3" evidence="3"/>
<feature type="domain" description="HAMP" evidence="13">
    <location>
        <begin position="194"/>
        <end position="247"/>
    </location>
</feature>
<reference evidence="14 15" key="1">
    <citation type="submission" date="2020-08" db="EMBL/GenBank/DDBJ databases">
        <title>Genomic Encyclopedia of Type Strains, Phase IV (KMG-IV): sequencing the most valuable type-strain genomes for metagenomic binning, comparative biology and taxonomic classification.</title>
        <authorList>
            <person name="Goeker M."/>
        </authorList>
    </citation>
    <scope>NUCLEOTIDE SEQUENCE [LARGE SCALE GENOMIC DNA]</scope>
    <source>
        <strain evidence="14 15">DSM 5895</strain>
    </source>
</reference>
<dbReference type="InterPro" id="IPR050428">
    <property type="entry name" value="TCS_sensor_his_kinase"/>
</dbReference>
<dbReference type="GO" id="GO:0005886">
    <property type="term" value="C:plasma membrane"/>
    <property type="evidence" value="ECO:0007669"/>
    <property type="project" value="TreeGrafter"/>
</dbReference>
<keyword evidence="6 11" id="KW-0812">Transmembrane</keyword>
<proteinExistence type="predicted"/>
<feature type="transmembrane region" description="Helical" evidence="11">
    <location>
        <begin position="174"/>
        <end position="197"/>
    </location>
</feature>
<evidence type="ECO:0000256" key="7">
    <source>
        <dbReference type="ARBA" id="ARBA00022777"/>
    </source>
</evidence>
<dbReference type="InterPro" id="IPR003660">
    <property type="entry name" value="HAMP_dom"/>
</dbReference>
<dbReference type="PANTHER" id="PTHR45436:SF5">
    <property type="entry name" value="SENSOR HISTIDINE KINASE TRCS"/>
    <property type="match status" value="1"/>
</dbReference>
<dbReference type="AlphaFoldDB" id="A0A839ZF28"/>
<evidence type="ECO:0000256" key="6">
    <source>
        <dbReference type="ARBA" id="ARBA00022692"/>
    </source>
</evidence>
<dbReference type="InterPro" id="IPR003661">
    <property type="entry name" value="HisK_dim/P_dom"/>
</dbReference>
<dbReference type="CDD" id="cd00082">
    <property type="entry name" value="HisKA"/>
    <property type="match status" value="1"/>
</dbReference>
<evidence type="ECO:0000256" key="2">
    <source>
        <dbReference type="ARBA" id="ARBA00004370"/>
    </source>
</evidence>
<evidence type="ECO:0000256" key="4">
    <source>
        <dbReference type="ARBA" id="ARBA00022553"/>
    </source>
</evidence>
<evidence type="ECO:0000256" key="8">
    <source>
        <dbReference type="ARBA" id="ARBA00022989"/>
    </source>
</evidence>
<dbReference type="InterPro" id="IPR004358">
    <property type="entry name" value="Sig_transdc_His_kin-like_C"/>
</dbReference>
<dbReference type="PANTHER" id="PTHR45436">
    <property type="entry name" value="SENSOR HISTIDINE KINASE YKOH"/>
    <property type="match status" value="1"/>
</dbReference>
<dbReference type="SUPFAM" id="SSF47384">
    <property type="entry name" value="Homodimeric domain of signal transducing histidine kinase"/>
    <property type="match status" value="1"/>
</dbReference>
<evidence type="ECO:0000256" key="5">
    <source>
        <dbReference type="ARBA" id="ARBA00022679"/>
    </source>
</evidence>
<dbReference type="InterPro" id="IPR005467">
    <property type="entry name" value="His_kinase_dom"/>
</dbReference>
<dbReference type="Pfam" id="PF00512">
    <property type="entry name" value="HisKA"/>
    <property type="match status" value="1"/>
</dbReference>
<keyword evidence="8 11" id="KW-1133">Transmembrane helix</keyword>
<dbReference type="GO" id="GO:0000155">
    <property type="term" value="F:phosphorelay sensor kinase activity"/>
    <property type="evidence" value="ECO:0007669"/>
    <property type="project" value="InterPro"/>
</dbReference>
<dbReference type="Pfam" id="PF02518">
    <property type="entry name" value="HATPase_c"/>
    <property type="match status" value="1"/>
</dbReference>
<evidence type="ECO:0000256" key="11">
    <source>
        <dbReference type="SAM" id="Phobius"/>
    </source>
</evidence>
<evidence type="ECO:0000259" key="12">
    <source>
        <dbReference type="PROSITE" id="PS50109"/>
    </source>
</evidence>
<dbReference type="InterPro" id="IPR036890">
    <property type="entry name" value="HATPase_C_sf"/>
</dbReference>
<evidence type="ECO:0000313" key="15">
    <source>
        <dbReference type="Proteomes" id="UP000533469"/>
    </source>
</evidence>
<evidence type="ECO:0000256" key="9">
    <source>
        <dbReference type="ARBA" id="ARBA00023012"/>
    </source>
</evidence>
<comment type="caution">
    <text evidence="14">The sequence shown here is derived from an EMBL/GenBank/DDBJ whole genome shotgun (WGS) entry which is preliminary data.</text>
</comment>
<dbReference type="Proteomes" id="UP000533469">
    <property type="component" value="Unassembled WGS sequence"/>
</dbReference>
<dbReference type="RefSeq" id="WP_343056293.1">
    <property type="nucleotide sequence ID" value="NZ_JACICD010000010.1"/>
</dbReference>
<sequence length="471" mass="49577">MPSRSERRARPLGRILAGRIIAFAMLAMLAQLVAVLVEYARDPENLARLVLERESAELAQGLTHDDTRLGFQLPEALAARYGTANSGYMARVRTASGVVLFSHCDADCAEHFLPLDLHPPTFWIRTLVPGYPLTFAGGHTFNPGDHVVFIEIAVTGDPQGAMWGVLVEEVLDHMLVPMSLTLLFVLGATLLSLRAALRPVAAAARQAERLDPLGTDARLDAEGMPREIAQLAGAVNRSYARTRELMAAQKLFTSAIAHEIRTPLAVIRLELERLDHPAARRATAELDELTHFVEQLVTLARLEASDRSGFVPIDLATLAEETVSTLAPFVYAHGASIALEVVPAPPVLGQPALLKDAVRNLIENAVRHGAAGAGGPSTGGGGAGIAIVVSTDAGPGLTVSDDGIGFTPADPAAGGDAPGHYKRAGGLGIGLEIVRRIALLHGGSVAISGNAPHGARVRIALPPADPLTPAR</sequence>